<reference evidence="1 2" key="1">
    <citation type="journal article" date="2019" name="Int. J. Syst. Evol. Microbiol.">
        <title>The Global Catalogue of Microorganisms (GCM) 10K type strain sequencing project: providing services to taxonomists for standard genome sequencing and annotation.</title>
        <authorList>
            <consortium name="The Broad Institute Genomics Platform"/>
            <consortium name="The Broad Institute Genome Sequencing Center for Infectious Disease"/>
            <person name="Wu L."/>
            <person name="Ma J."/>
        </authorList>
    </citation>
    <scope>NUCLEOTIDE SEQUENCE [LARGE SCALE GENOMIC DNA]</scope>
    <source>
        <strain evidence="1 2">JCM 16014</strain>
    </source>
</reference>
<protein>
    <submittedName>
        <fullName evidence="1">Uncharacterized protein</fullName>
    </submittedName>
</protein>
<dbReference type="Proteomes" id="UP001500751">
    <property type="component" value="Unassembled WGS sequence"/>
</dbReference>
<accession>A0ABN2VH73</accession>
<dbReference type="RefSeq" id="WP_344671574.1">
    <property type="nucleotide sequence ID" value="NZ_BAAAQN010000086.1"/>
</dbReference>
<organism evidence="1 2">
    <name type="scientific">Catenulispora yoronensis</name>
    <dbReference type="NCBI Taxonomy" id="450799"/>
    <lineage>
        <taxon>Bacteria</taxon>
        <taxon>Bacillati</taxon>
        <taxon>Actinomycetota</taxon>
        <taxon>Actinomycetes</taxon>
        <taxon>Catenulisporales</taxon>
        <taxon>Catenulisporaceae</taxon>
        <taxon>Catenulispora</taxon>
    </lineage>
</organism>
<evidence type="ECO:0000313" key="1">
    <source>
        <dbReference type="EMBL" id="GAA2062099.1"/>
    </source>
</evidence>
<comment type="caution">
    <text evidence="1">The sequence shown here is derived from an EMBL/GenBank/DDBJ whole genome shotgun (WGS) entry which is preliminary data.</text>
</comment>
<keyword evidence="2" id="KW-1185">Reference proteome</keyword>
<gene>
    <name evidence="1" type="ORF">GCM10009839_86500</name>
</gene>
<sequence>MSFTFLAIDPDTGNTGSPTLWIDEQTGDLIIQAYRADGATLDECRRVGSVAGHSVDVPEGETIVRLPARMIPLLPRS</sequence>
<proteinExistence type="predicted"/>
<dbReference type="EMBL" id="BAAAQN010000086">
    <property type="protein sequence ID" value="GAA2062099.1"/>
    <property type="molecule type" value="Genomic_DNA"/>
</dbReference>
<evidence type="ECO:0000313" key="2">
    <source>
        <dbReference type="Proteomes" id="UP001500751"/>
    </source>
</evidence>
<name>A0ABN2VH73_9ACTN</name>